<name>A0A484HKW2_9BACT</name>
<evidence type="ECO:0000256" key="5">
    <source>
        <dbReference type="ARBA" id="ARBA00023136"/>
    </source>
</evidence>
<dbReference type="Pfam" id="PF02653">
    <property type="entry name" value="BPD_transp_2"/>
    <property type="match status" value="1"/>
</dbReference>
<feature type="transmembrane region" description="Helical" evidence="6">
    <location>
        <begin position="157"/>
        <end position="176"/>
    </location>
</feature>
<evidence type="ECO:0000313" key="7">
    <source>
        <dbReference type="EMBL" id="VEN74858.1"/>
    </source>
</evidence>
<dbReference type="PANTHER" id="PTHR47089">
    <property type="entry name" value="ABC TRANSPORTER, PERMEASE PROTEIN"/>
    <property type="match status" value="1"/>
</dbReference>
<feature type="transmembrane region" description="Helical" evidence="6">
    <location>
        <begin position="207"/>
        <end position="226"/>
    </location>
</feature>
<feature type="transmembrane region" description="Helical" evidence="6">
    <location>
        <begin position="282"/>
        <end position="300"/>
    </location>
</feature>
<dbReference type="AlphaFoldDB" id="A0A484HKW2"/>
<dbReference type="GO" id="GO:0022857">
    <property type="term" value="F:transmembrane transporter activity"/>
    <property type="evidence" value="ECO:0007669"/>
    <property type="project" value="InterPro"/>
</dbReference>
<evidence type="ECO:0000256" key="3">
    <source>
        <dbReference type="ARBA" id="ARBA00022692"/>
    </source>
</evidence>
<organism evidence="7">
    <name type="scientific">uncultured Desulfobacteraceae bacterium</name>
    <dbReference type="NCBI Taxonomy" id="218296"/>
    <lineage>
        <taxon>Bacteria</taxon>
        <taxon>Pseudomonadati</taxon>
        <taxon>Thermodesulfobacteriota</taxon>
        <taxon>Desulfobacteria</taxon>
        <taxon>Desulfobacterales</taxon>
        <taxon>Desulfobacteraceae</taxon>
        <taxon>environmental samples</taxon>
    </lineage>
</organism>
<feature type="transmembrane region" description="Helical" evidence="6">
    <location>
        <begin position="307"/>
        <end position="329"/>
    </location>
</feature>
<keyword evidence="5 6" id="KW-0472">Membrane</keyword>
<dbReference type="CDD" id="cd06580">
    <property type="entry name" value="TM_PBP1_transp_TpRbsC_like"/>
    <property type="match status" value="1"/>
</dbReference>
<dbReference type="PANTHER" id="PTHR47089:SF1">
    <property type="entry name" value="GUANOSINE ABC TRANSPORTER PERMEASE PROTEIN NUPP"/>
    <property type="match status" value="1"/>
</dbReference>
<comment type="subcellular location">
    <subcellularLocation>
        <location evidence="1">Cell membrane</location>
        <topology evidence="1">Multi-pass membrane protein</topology>
    </subcellularLocation>
</comment>
<feature type="transmembrane region" description="Helical" evidence="6">
    <location>
        <begin position="122"/>
        <end position="145"/>
    </location>
</feature>
<reference evidence="7" key="1">
    <citation type="submission" date="2019-01" db="EMBL/GenBank/DDBJ databases">
        <authorList>
            <consortium name="Genoscope - CEA"/>
            <person name="William W."/>
        </authorList>
    </citation>
    <scope>NUCLEOTIDE SEQUENCE</scope>
    <source>
        <strain evidence="7">CR-1</strain>
    </source>
</reference>
<feature type="transmembrane region" description="Helical" evidence="6">
    <location>
        <begin position="255"/>
        <end position="276"/>
    </location>
</feature>
<feature type="transmembrane region" description="Helical" evidence="6">
    <location>
        <begin position="335"/>
        <end position="353"/>
    </location>
</feature>
<keyword evidence="3 6" id="KW-0812">Transmembrane</keyword>
<keyword evidence="4 6" id="KW-1133">Transmembrane helix</keyword>
<dbReference type="InterPro" id="IPR001851">
    <property type="entry name" value="ABC_transp_permease"/>
</dbReference>
<feature type="transmembrane region" description="Helical" evidence="6">
    <location>
        <begin position="73"/>
        <end position="90"/>
    </location>
</feature>
<proteinExistence type="predicted"/>
<sequence length="363" mass="38047">MSAKSAGPSPAIYGLMRKPPPLLSSVFRACAAAGAAFAFAALALFLAGADPVDACFLMLKGSLGSWGKFARVIQVWIPLVLCACGLLFTFRMNLWNIGVEGQMIVGAVCATALLRMGPAVDFPALFLCLSFFAGAAGGALWAMVAGFLKTKGGVNEIFAGLGLNFVAQGLVLWLIFGKWRRPGSASMSGTALFEPGLWLSVWPNFRISPAGLALALAAIAAAGFVLNRARIGLHFRAIGENRAAAFLLGARPARLMIIGMVLAGGFAGLAGTVQVTGVYHRLIPAISSNYGYLALLVAMLSNYGIRMVPVVAFFFACLNVGSIQLPMVLQIDSSLSGVIQGALVLAALGARSWHDLKHTRRAE</sequence>
<protein>
    <submittedName>
        <fullName evidence="7">ABC transporter permease</fullName>
    </submittedName>
</protein>
<evidence type="ECO:0000256" key="4">
    <source>
        <dbReference type="ARBA" id="ARBA00022989"/>
    </source>
</evidence>
<dbReference type="EMBL" id="CAACVI010000045">
    <property type="protein sequence ID" value="VEN74858.1"/>
    <property type="molecule type" value="Genomic_DNA"/>
</dbReference>
<evidence type="ECO:0000256" key="6">
    <source>
        <dbReference type="SAM" id="Phobius"/>
    </source>
</evidence>
<evidence type="ECO:0000256" key="1">
    <source>
        <dbReference type="ARBA" id="ARBA00004651"/>
    </source>
</evidence>
<dbReference type="GO" id="GO:0005886">
    <property type="term" value="C:plasma membrane"/>
    <property type="evidence" value="ECO:0007669"/>
    <property type="project" value="UniProtKB-SubCell"/>
</dbReference>
<feature type="transmembrane region" description="Helical" evidence="6">
    <location>
        <begin position="97"/>
        <end position="116"/>
    </location>
</feature>
<keyword evidence="2" id="KW-1003">Cell membrane</keyword>
<gene>
    <name evidence="7" type="ORF">EPICR_50134</name>
</gene>
<evidence type="ECO:0000256" key="2">
    <source>
        <dbReference type="ARBA" id="ARBA00022475"/>
    </source>
</evidence>
<accession>A0A484HKW2</accession>